<dbReference type="AlphaFoldDB" id="A0A195EXC0"/>
<dbReference type="Proteomes" id="UP000078541">
    <property type="component" value="Unassembled WGS sequence"/>
</dbReference>
<gene>
    <name evidence="1" type="ORF">ALC56_12826</name>
</gene>
<dbReference type="EMBL" id="KQ981928">
    <property type="protein sequence ID" value="KYN32873.1"/>
    <property type="molecule type" value="Genomic_DNA"/>
</dbReference>
<sequence>MKLNLLNIHPSRVFNCDENAFEKENLTTLFIVNAVGSMVPPRKQLITKALGSINLTETIKNGFKVCGLLPFSADAVNYNILNKNKKNIQDGQESNVTNIFNNNQIEYQTHLQFFEKNLYNNILQRFKVTLNGSNSVDIQNKSLFLYWIKLKNRSGI</sequence>
<accession>A0A195EXC0</accession>
<name>A0A195EXC0_9HYME</name>
<evidence type="ECO:0008006" key="3">
    <source>
        <dbReference type="Google" id="ProtNLM"/>
    </source>
</evidence>
<evidence type="ECO:0000313" key="1">
    <source>
        <dbReference type="EMBL" id="KYN32873.1"/>
    </source>
</evidence>
<proteinExistence type="predicted"/>
<reference evidence="1 2" key="1">
    <citation type="submission" date="2016-03" db="EMBL/GenBank/DDBJ databases">
        <title>Trachymyrmex septentrionalis WGS genome.</title>
        <authorList>
            <person name="Nygaard S."/>
            <person name="Hu H."/>
            <person name="Boomsma J."/>
            <person name="Zhang G."/>
        </authorList>
    </citation>
    <scope>NUCLEOTIDE SEQUENCE [LARGE SCALE GENOMIC DNA]</scope>
    <source>
        <strain evidence="1">Tsep2-gDNA-1</strain>
        <tissue evidence="1">Whole body</tissue>
    </source>
</reference>
<keyword evidence="2" id="KW-1185">Reference proteome</keyword>
<protein>
    <recommendedName>
        <fullName evidence="3">DDE-1 domain-containing protein</fullName>
    </recommendedName>
</protein>
<evidence type="ECO:0000313" key="2">
    <source>
        <dbReference type="Proteomes" id="UP000078541"/>
    </source>
</evidence>
<organism evidence="1 2">
    <name type="scientific">Trachymyrmex septentrionalis</name>
    <dbReference type="NCBI Taxonomy" id="34720"/>
    <lineage>
        <taxon>Eukaryota</taxon>
        <taxon>Metazoa</taxon>
        <taxon>Ecdysozoa</taxon>
        <taxon>Arthropoda</taxon>
        <taxon>Hexapoda</taxon>
        <taxon>Insecta</taxon>
        <taxon>Pterygota</taxon>
        <taxon>Neoptera</taxon>
        <taxon>Endopterygota</taxon>
        <taxon>Hymenoptera</taxon>
        <taxon>Apocrita</taxon>
        <taxon>Aculeata</taxon>
        <taxon>Formicoidea</taxon>
        <taxon>Formicidae</taxon>
        <taxon>Myrmicinae</taxon>
        <taxon>Trachymyrmex</taxon>
    </lineage>
</organism>